<proteinExistence type="predicted"/>
<evidence type="ECO:0008006" key="3">
    <source>
        <dbReference type="Google" id="ProtNLM"/>
    </source>
</evidence>
<dbReference type="AlphaFoldDB" id="A0A1M6FLT5"/>
<evidence type="ECO:0000313" key="2">
    <source>
        <dbReference type="Proteomes" id="UP000184080"/>
    </source>
</evidence>
<accession>A0A1M6FLT5</accession>
<dbReference type="OrthoDB" id="5432776at2"/>
<sequence>MYKYKVFKWRFDLSSAEELEDTLNDHAKEGWRVFNIITNIKGSGGAVFSSVDGNEATIILEKNE</sequence>
<dbReference type="InterPro" id="IPR025234">
    <property type="entry name" value="YjzH-like"/>
</dbReference>
<dbReference type="Pfam" id="PF13783">
    <property type="entry name" value="DUF4177"/>
    <property type="match status" value="1"/>
</dbReference>
<dbReference type="Proteomes" id="UP000184080">
    <property type="component" value="Unassembled WGS sequence"/>
</dbReference>
<protein>
    <recommendedName>
        <fullName evidence="3">DUF4177 domain-containing protein</fullName>
    </recommendedName>
</protein>
<dbReference type="STRING" id="1121298.SAMN05444401_1995"/>
<reference evidence="1 2" key="1">
    <citation type="submission" date="2016-11" db="EMBL/GenBank/DDBJ databases">
        <authorList>
            <person name="Jaros S."/>
            <person name="Januszkiewicz K."/>
            <person name="Wedrychowicz H."/>
        </authorList>
    </citation>
    <scope>NUCLEOTIDE SEQUENCE [LARGE SCALE GENOMIC DNA]</scope>
    <source>
        <strain evidence="1 2">DSM 21864</strain>
    </source>
</reference>
<dbReference type="EMBL" id="FQZO01000002">
    <property type="protein sequence ID" value="SHI98645.1"/>
    <property type="molecule type" value="Genomic_DNA"/>
</dbReference>
<keyword evidence="2" id="KW-1185">Reference proteome</keyword>
<name>A0A1M6FLT5_9CLOT</name>
<organism evidence="1 2">
    <name type="scientific">Clostridium amylolyticum</name>
    <dbReference type="NCBI Taxonomy" id="1121298"/>
    <lineage>
        <taxon>Bacteria</taxon>
        <taxon>Bacillati</taxon>
        <taxon>Bacillota</taxon>
        <taxon>Clostridia</taxon>
        <taxon>Eubacteriales</taxon>
        <taxon>Clostridiaceae</taxon>
        <taxon>Clostridium</taxon>
    </lineage>
</organism>
<evidence type="ECO:0000313" key="1">
    <source>
        <dbReference type="EMBL" id="SHI98645.1"/>
    </source>
</evidence>
<gene>
    <name evidence="1" type="ORF">SAMN05444401_1995</name>
</gene>
<dbReference type="RefSeq" id="WP_073006018.1">
    <property type="nucleotide sequence ID" value="NZ_FQZO01000002.1"/>
</dbReference>